<dbReference type="AlphaFoldDB" id="A0A1H0RLS2"/>
<dbReference type="STRING" id="504798.SAMN05421871_1131"/>
<feature type="domain" description="N-acetyltransferase" evidence="1">
    <location>
        <begin position="29"/>
        <end position="186"/>
    </location>
</feature>
<organism evidence="2 3">
    <name type="scientific">Actinokineospora alba</name>
    <dbReference type="NCBI Taxonomy" id="504798"/>
    <lineage>
        <taxon>Bacteria</taxon>
        <taxon>Bacillati</taxon>
        <taxon>Actinomycetota</taxon>
        <taxon>Actinomycetes</taxon>
        <taxon>Pseudonocardiales</taxon>
        <taxon>Pseudonocardiaceae</taxon>
        <taxon>Actinokineospora</taxon>
    </lineage>
</organism>
<protein>
    <recommendedName>
        <fullName evidence="1">N-acetyltransferase domain-containing protein</fullName>
    </recommendedName>
</protein>
<dbReference type="EMBL" id="FNJB01000008">
    <property type="protein sequence ID" value="SDP29956.1"/>
    <property type="molecule type" value="Genomic_DNA"/>
</dbReference>
<dbReference type="Proteomes" id="UP000199651">
    <property type="component" value="Unassembled WGS sequence"/>
</dbReference>
<dbReference type="InterPro" id="IPR016181">
    <property type="entry name" value="Acyl_CoA_acyltransferase"/>
</dbReference>
<dbReference type="Pfam" id="PF00583">
    <property type="entry name" value="Acetyltransf_1"/>
    <property type="match status" value="1"/>
</dbReference>
<dbReference type="InterPro" id="IPR000182">
    <property type="entry name" value="GNAT_dom"/>
</dbReference>
<dbReference type="SUPFAM" id="SSF55729">
    <property type="entry name" value="Acyl-CoA N-acyltransferases (Nat)"/>
    <property type="match status" value="1"/>
</dbReference>
<dbReference type="Gene3D" id="3.40.630.30">
    <property type="match status" value="1"/>
</dbReference>
<proteinExistence type="predicted"/>
<dbReference type="CDD" id="cd04301">
    <property type="entry name" value="NAT_SF"/>
    <property type="match status" value="1"/>
</dbReference>
<dbReference type="OrthoDB" id="275336at2"/>
<dbReference type="GO" id="GO:0016747">
    <property type="term" value="F:acyltransferase activity, transferring groups other than amino-acyl groups"/>
    <property type="evidence" value="ECO:0007669"/>
    <property type="project" value="InterPro"/>
</dbReference>
<evidence type="ECO:0000313" key="2">
    <source>
        <dbReference type="EMBL" id="SDP29956.1"/>
    </source>
</evidence>
<accession>A0A1H0RLS2</accession>
<dbReference type="PROSITE" id="PS51186">
    <property type="entry name" value="GNAT"/>
    <property type="match status" value="1"/>
</dbReference>
<dbReference type="RefSeq" id="WP_091378282.1">
    <property type="nucleotide sequence ID" value="NZ_FNDV01000013.1"/>
</dbReference>
<name>A0A1H0RLS2_9PSEU</name>
<reference evidence="3" key="1">
    <citation type="submission" date="2016-10" db="EMBL/GenBank/DDBJ databases">
        <authorList>
            <person name="Varghese N."/>
            <person name="Submissions S."/>
        </authorList>
    </citation>
    <scope>NUCLEOTIDE SEQUENCE [LARGE SCALE GENOMIC DNA]</scope>
    <source>
        <strain evidence="3">IBRC-M 10655</strain>
    </source>
</reference>
<keyword evidence="3" id="KW-1185">Reference proteome</keyword>
<evidence type="ECO:0000259" key="1">
    <source>
        <dbReference type="PROSITE" id="PS51186"/>
    </source>
</evidence>
<sequence length="190" mass="21049">MPTTVVTTTYLEQLSRDDLLPAHVPEGVVVVRAEVPSPELSRFLYATVGGDWYWIGRLGWSRDRWAEYLARPMVETWIAYLHGTPAGYIELSGVSTEDRTEVEIAYFGLLPGFLGRGVGGHLLSVGLDRAWTLAERWEGAPAVGRVWVHTCDLDGPAALATYQGRGMSVYRTETADEDLPDQTPGSWPVR</sequence>
<gene>
    <name evidence="2" type="ORF">SAMN05192558_1081</name>
</gene>
<evidence type="ECO:0000313" key="3">
    <source>
        <dbReference type="Proteomes" id="UP000199651"/>
    </source>
</evidence>